<evidence type="ECO:0000256" key="1">
    <source>
        <dbReference type="SAM" id="MobiDB-lite"/>
    </source>
</evidence>
<feature type="compositionally biased region" description="Basic and acidic residues" evidence="1">
    <location>
        <begin position="120"/>
        <end position="173"/>
    </location>
</feature>
<accession>A0AAW0CZL3</accession>
<keyword evidence="3" id="KW-1185">Reference proteome</keyword>
<feature type="compositionally biased region" description="Gly residues" evidence="1">
    <location>
        <begin position="197"/>
        <end position="219"/>
    </location>
</feature>
<evidence type="ECO:0000313" key="3">
    <source>
        <dbReference type="Proteomes" id="UP001383192"/>
    </source>
</evidence>
<sequence length="258" mass="28209">MTSSSSANTLGLEFNNLSIKDAAAKSSEATESSTVESTDATQSPSEEQQSESASPTGKDTREKKKPYVNPDRFKTGGTQRDKLTEEELAERMERIRQQNEKIKQRRLDVQADEDAFRQTQEIEKVKQAQNRKVQDNVDKAREQNAKRKMDKIQSREWDSGKTGPEWKGRKAEKTAAPTSEVAAESEEVQPRDSGQWTRGGRGARTGRGGRGAGRGAGRGGLKKPTTEGSPSSTVETPTEEKTQTPEAVITPAAAEAKA</sequence>
<feature type="region of interest" description="Disordered" evidence="1">
    <location>
        <begin position="23"/>
        <end position="92"/>
    </location>
</feature>
<dbReference type="AlphaFoldDB" id="A0AAW0CZL3"/>
<gene>
    <name evidence="2" type="ORF">VNI00_008405</name>
</gene>
<dbReference type="Proteomes" id="UP001383192">
    <property type="component" value="Unassembled WGS sequence"/>
</dbReference>
<protein>
    <submittedName>
        <fullName evidence="2">Uncharacterized protein</fullName>
    </submittedName>
</protein>
<name>A0AAW0CZL3_9AGAR</name>
<feature type="compositionally biased region" description="Low complexity" evidence="1">
    <location>
        <begin position="23"/>
        <end position="56"/>
    </location>
</feature>
<evidence type="ECO:0000313" key="2">
    <source>
        <dbReference type="EMBL" id="KAK7043793.1"/>
    </source>
</evidence>
<feature type="compositionally biased region" description="Basic and acidic residues" evidence="1">
    <location>
        <begin position="71"/>
        <end position="92"/>
    </location>
</feature>
<organism evidence="2 3">
    <name type="scientific">Paramarasmius palmivorus</name>
    <dbReference type="NCBI Taxonomy" id="297713"/>
    <lineage>
        <taxon>Eukaryota</taxon>
        <taxon>Fungi</taxon>
        <taxon>Dikarya</taxon>
        <taxon>Basidiomycota</taxon>
        <taxon>Agaricomycotina</taxon>
        <taxon>Agaricomycetes</taxon>
        <taxon>Agaricomycetidae</taxon>
        <taxon>Agaricales</taxon>
        <taxon>Marasmiineae</taxon>
        <taxon>Marasmiaceae</taxon>
        <taxon>Paramarasmius</taxon>
    </lineage>
</organism>
<feature type="region of interest" description="Disordered" evidence="1">
    <location>
        <begin position="120"/>
        <end position="258"/>
    </location>
</feature>
<proteinExistence type="predicted"/>
<reference evidence="2 3" key="1">
    <citation type="submission" date="2024-01" db="EMBL/GenBank/DDBJ databases">
        <title>A draft genome for a cacao thread blight-causing isolate of Paramarasmius palmivorus.</title>
        <authorList>
            <person name="Baruah I.K."/>
            <person name="Bukari Y."/>
            <person name="Amoako-Attah I."/>
            <person name="Meinhardt L.W."/>
            <person name="Bailey B.A."/>
            <person name="Cohen S.P."/>
        </authorList>
    </citation>
    <scope>NUCLEOTIDE SEQUENCE [LARGE SCALE GENOMIC DNA]</scope>
    <source>
        <strain evidence="2 3">GH-12</strain>
    </source>
</reference>
<dbReference type="EMBL" id="JAYKXP010000028">
    <property type="protein sequence ID" value="KAK7043793.1"/>
    <property type="molecule type" value="Genomic_DNA"/>
</dbReference>
<comment type="caution">
    <text evidence="2">The sequence shown here is derived from an EMBL/GenBank/DDBJ whole genome shotgun (WGS) entry which is preliminary data.</text>
</comment>